<dbReference type="RefSeq" id="WP_131917669.1">
    <property type="nucleotide sequence ID" value="NZ_QQSW01000018.1"/>
</dbReference>
<sequence>MEQPISLQLLNIMLLTAILAISLWIFRKASKIHKASYRLIDDAAIVRKETQALFAQCQALRILESKLHLDQPLPATRGWAGSPDFLLTLADQVLAKKPTIVVECSSGVSTLVIARCLQLNGHGHAYSLEHDQTYAKKTEDMLTSFNLNDYATILYAPLVVKGNDSAWYDESVLSDHIAPIDILIVDGPPESTAPLARLPAVPRLLPRMNANATIILDDADREAERETVKRWLQMEPTFHVNHLHHEKGCVILSR</sequence>
<feature type="transmembrane region" description="Helical" evidence="1">
    <location>
        <begin position="6"/>
        <end position="26"/>
    </location>
</feature>
<dbReference type="Gene3D" id="3.40.50.150">
    <property type="entry name" value="Vaccinia Virus protein VP39"/>
    <property type="match status" value="1"/>
</dbReference>
<reference evidence="2 3" key="1">
    <citation type="submission" date="2019-03" db="EMBL/GenBank/DDBJ databases">
        <title>Genomic Encyclopedia of Type Strains, Phase IV (KMG-IV): sequencing the most valuable type-strain genomes for metagenomic binning, comparative biology and taxonomic classification.</title>
        <authorList>
            <person name="Goeker M."/>
        </authorList>
    </citation>
    <scope>NUCLEOTIDE SEQUENCE [LARGE SCALE GENOMIC DNA]</scope>
    <source>
        <strain evidence="2 3">DSM 23344</strain>
    </source>
</reference>
<dbReference type="EMBL" id="SLWX01000014">
    <property type="protein sequence ID" value="TCO74310.1"/>
    <property type="molecule type" value="Genomic_DNA"/>
</dbReference>
<keyword evidence="1" id="KW-1133">Transmembrane helix</keyword>
<keyword evidence="1" id="KW-0812">Transmembrane</keyword>
<dbReference type="OrthoDB" id="823440at2"/>
<dbReference type="GO" id="GO:0008168">
    <property type="term" value="F:methyltransferase activity"/>
    <property type="evidence" value="ECO:0007669"/>
    <property type="project" value="UniProtKB-KW"/>
</dbReference>
<gene>
    <name evidence="2" type="ORF">EV688_11423</name>
</gene>
<accession>A0A4V2SB65</accession>
<comment type="caution">
    <text evidence="2">The sequence shown here is derived from an EMBL/GenBank/DDBJ whole genome shotgun (WGS) entry which is preliminary data.</text>
</comment>
<dbReference type="InterPro" id="IPR029063">
    <property type="entry name" value="SAM-dependent_MTases_sf"/>
</dbReference>
<keyword evidence="3" id="KW-1185">Reference proteome</keyword>
<evidence type="ECO:0000313" key="2">
    <source>
        <dbReference type="EMBL" id="TCO74310.1"/>
    </source>
</evidence>
<dbReference type="Proteomes" id="UP000294980">
    <property type="component" value="Unassembled WGS sequence"/>
</dbReference>
<protein>
    <submittedName>
        <fullName evidence="2">Methyltransferase family protein</fullName>
    </submittedName>
</protein>
<name>A0A4V2SB65_9GAMM</name>
<proteinExistence type="predicted"/>
<evidence type="ECO:0000313" key="3">
    <source>
        <dbReference type="Proteomes" id="UP000294980"/>
    </source>
</evidence>
<dbReference type="Pfam" id="PF13578">
    <property type="entry name" value="Methyltransf_24"/>
    <property type="match status" value="1"/>
</dbReference>
<keyword evidence="2" id="KW-0489">Methyltransferase</keyword>
<keyword evidence="1" id="KW-0472">Membrane</keyword>
<keyword evidence="2" id="KW-0808">Transferase</keyword>
<evidence type="ECO:0000256" key="1">
    <source>
        <dbReference type="SAM" id="Phobius"/>
    </source>
</evidence>
<organism evidence="2 3">
    <name type="scientific">Chromatocurvus halotolerans</name>
    <dbReference type="NCBI Taxonomy" id="1132028"/>
    <lineage>
        <taxon>Bacteria</taxon>
        <taxon>Pseudomonadati</taxon>
        <taxon>Pseudomonadota</taxon>
        <taxon>Gammaproteobacteria</taxon>
        <taxon>Cellvibrionales</taxon>
        <taxon>Halieaceae</taxon>
        <taxon>Chromatocurvus</taxon>
    </lineage>
</organism>
<dbReference type="GO" id="GO:0032259">
    <property type="term" value="P:methylation"/>
    <property type="evidence" value="ECO:0007669"/>
    <property type="project" value="UniProtKB-KW"/>
</dbReference>
<dbReference type="SUPFAM" id="SSF53335">
    <property type="entry name" value="S-adenosyl-L-methionine-dependent methyltransferases"/>
    <property type="match status" value="1"/>
</dbReference>
<dbReference type="AlphaFoldDB" id="A0A4V2SB65"/>